<evidence type="ECO:0000256" key="5">
    <source>
        <dbReference type="PIRSR" id="PIRSR625650-2"/>
    </source>
</evidence>
<evidence type="ECO:0000259" key="8">
    <source>
        <dbReference type="PROSITE" id="PS51387"/>
    </source>
</evidence>
<dbReference type="Pfam" id="PF01565">
    <property type="entry name" value="FAD_binding_4"/>
    <property type="match status" value="1"/>
</dbReference>
<keyword evidence="3 6" id="KW-0274">FAD</keyword>
<accession>A0A4U6R7C5</accession>
<comment type="similarity">
    <text evidence="1">Belongs to the FAD-binding oxidoreductase/transferase type 4 family.</text>
</comment>
<comment type="caution">
    <text evidence="9">The sequence shown here is derived from an EMBL/GenBank/DDBJ whole genome shotgun (WGS) entry which is preliminary data.</text>
</comment>
<evidence type="ECO:0000256" key="7">
    <source>
        <dbReference type="PIRSR" id="PIRSR625650-4"/>
    </source>
</evidence>
<dbReference type="PANTHER" id="PTHR46568">
    <property type="entry name" value="ALKYLDIHYDROXYACETONEPHOSPHATE SYNTHASE, PEROXISOMAL"/>
    <property type="match status" value="1"/>
</dbReference>
<feature type="site" description="Important for enzyme activity" evidence="7">
    <location>
        <position position="311"/>
    </location>
</feature>
<feature type="binding site" evidence="5">
    <location>
        <position position="387"/>
    </location>
    <ligand>
        <name>substrate</name>
    </ligand>
</feature>
<sequence length="527" mass="58251">MSMTIRNFWGWGNEESAFDDQQIGQLRHLVGRQFGGVELTCQAPPTLADLAMPEPRLQPPQSLLPIISTDRRDRASHTYGKSFRDIVRGLEGDYRCAPDLIARPSTEQELLDVLDYASRCGAAVIPYGGGSSVVGGTEPRYEGDWAGTITVDMESFSRILEVDRTSRAAHIEGGIYGPALEDGLRPHGFTLRHFPQSFEFSTLGGWIATRSGGHFATLYTHIDDLVEATRVVTPRGSLETRRLPGSGAGPSPDRLFLGSEGILGFVTSAWMRLQARPEFRATRTVHFGDFFQGAEAVRRLSQSGLYPTNCRLIDAREALINGIGNGSKHLLIIGFESADHPVDAWLERALEIVADAGGSVQASREQTPDKGQAGDWRQQFIRAPYMRDALIRLGLVAETFETAITWDRFEAFHQGVSETVNRVTREVCGKAFVTCRFTHVYPDGPAPYYTVIAPGRRGDQVKQWDEIKLAVMETLIDLGGTITHHHAVGRDHRPGYDRQRPELFADVLRSAKQTLDPDGLLNPGVLI</sequence>
<dbReference type="AlphaFoldDB" id="A0A4U6R7C5"/>
<dbReference type="SUPFAM" id="SSF55103">
    <property type="entry name" value="FAD-linked oxidases, C-terminal domain"/>
    <property type="match status" value="1"/>
</dbReference>
<evidence type="ECO:0000256" key="1">
    <source>
        <dbReference type="ARBA" id="ARBA00008000"/>
    </source>
</evidence>
<evidence type="ECO:0000256" key="4">
    <source>
        <dbReference type="PIRSR" id="PIRSR625650-1"/>
    </source>
</evidence>
<dbReference type="OrthoDB" id="9811557at2"/>
<dbReference type="PANTHER" id="PTHR46568:SF1">
    <property type="entry name" value="ALKYLDIHYDROXYACETONEPHOSPHATE SYNTHASE, PEROXISOMAL"/>
    <property type="match status" value="1"/>
</dbReference>
<dbReference type="GO" id="GO:0071949">
    <property type="term" value="F:FAD binding"/>
    <property type="evidence" value="ECO:0007669"/>
    <property type="project" value="InterPro"/>
</dbReference>
<dbReference type="Proteomes" id="UP000308488">
    <property type="component" value="Unassembled WGS sequence"/>
</dbReference>
<dbReference type="InterPro" id="IPR036318">
    <property type="entry name" value="FAD-bd_PCMH-like_sf"/>
</dbReference>
<evidence type="ECO:0000256" key="3">
    <source>
        <dbReference type="ARBA" id="ARBA00022827"/>
    </source>
</evidence>
<dbReference type="Pfam" id="PF02913">
    <property type="entry name" value="FAD-oxidase_C"/>
    <property type="match status" value="1"/>
</dbReference>
<dbReference type="InterPro" id="IPR016166">
    <property type="entry name" value="FAD-bd_PCMH"/>
</dbReference>
<dbReference type="InterPro" id="IPR006094">
    <property type="entry name" value="Oxid_FAD_bind_N"/>
</dbReference>
<dbReference type="InterPro" id="IPR004113">
    <property type="entry name" value="FAD-bd_oxidored_4_C"/>
</dbReference>
<evidence type="ECO:0000256" key="2">
    <source>
        <dbReference type="ARBA" id="ARBA00022630"/>
    </source>
</evidence>
<keyword evidence="2" id="KW-0285">Flavoprotein</keyword>
<dbReference type="EMBL" id="SZYH01000001">
    <property type="protein sequence ID" value="TKV69720.1"/>
    <property type="molecule type" value="Genomic_DNA"/>
</dbReference>
<feature type="binding site" evidence="6">
    <location>
        <begin position="260"/>
        <end position="266"/>
    </location>
    <ligand>
        <name>FAD</name>
        <dbReference type="ChEBI" id="CHEBI:57692"/>
    </ligand>
</feature>
<reference evidence="9 10" key="1">
    <citation type="submission" date="2019-05" db="EMBL/GenBank/DDBJ databases">
        <title>Marinobacter panjinensis sp. nov., a moderately halophilic bacterium isolated from sea tidal flat environment.</title>
        <authorList>
            <person name="Yang W."/>
            <person name="An M."/>
            <person name="He W."/>
            <person name="Luo X."/>
            <person name="Zhu L."/>
            <person name="Chen G."/>
            <person name="Zhang Y."/>
            <person name="Wang Y."/>
        </authorList>
    </citation>
    <scope>NUCLEOTIDE SEQUENCE [LARGE SCALE GENOMIC DNA]</scope>
    <source>
        <strain evidence="9 10">PJ-16</strain>
    </source>
</reference>
<dbReference type="Gene3D" id="3.30.465.10">
    <property type="match status" value="1"/>
</dbReference>
<proteinExistence type="inferred from homology"/>
<gene>
    <name evidence="9" type="ORF">FDP08_12725</name>
</gene>
<dbReference type="InterPro" id="IPR016164">
    <property type="entry name" value="FAD-linked_Oxase-like_C"/>
</dbReference>
<organism evidence="9 10">
    <name type="scientific">Marinobacter panjinensis</name>
    <dbReference type="NCBI Taxonomy" id="2576384"/>
    <lineage>
        <taxon>Bacteria</taxon>
        <taxon>Pseudomonadati</taxon>
        <taxon>Pseudomonadota</taxon>
        <taxon>Gammaproteobacteria</taxon>
        <taxon>Pseudomonadales</taxon>
        <taxon>Marinobacteraceae</taxon>
        <taxon>Marinobacter</taxon>
    </lineage>
</organism>
<dbReference type="GO" id="GO:0008610">
    <property type="term" value="P:lipid biosynthetic process"/>
    <property type="evidence" value="ECO:0007669"/>
    <property type="project" value="InterPro"/>
</dbReference>
<name>A0A4U6R7C5_9GAMM</name>
<dbReference type="Gene3D" id="3.30.300.330">
    <property type="match status" value="1"/>
</dbReference>
<evidence type="ECO:0000256" key="6">
    <source>
        <dbReference type="PIRSR" id="PIRSR625650-3"/>
    </source>
</evidence>
<evidence type="ECO:0000313" key="9">
    <source>
        <dbReference type="EMBL" id="TKV69720.1"/>
    </source>
</evidence>
<feature type="active site" description="Proton donor/acceptor" evidence="4">
    <location>
        <position position="448"/>
    </location>
</feature>
<dbReference type="InterPro" id="IPR016169">
    <property type="entry name" value="FAD-bd_PCMH_sub2"/>
</dbReference>
<dbReference type="PROSITE" id="PS51387">
    <property type="entry name" value="FAD_PCMH"/>
    <property type="match status" value="1"/>
</dbReference>
<feature type="binding site" evidence="6">
    <location>
        <begin position="126"/>
        <end position="132"/>
    </location>
    <ligand>
        <name>FAD</name>
        <dbReference type="ChEBI" id="CHEBI:57692"/>
    </ligand>
</feature>
<protein>
    <submittedName>
        <fullName evidence="9">FAD-binding oxidoreductase</fullName>
    </submittedName>
</protein>
<comment type="cofactor">
    <cofactor evidence="6">
        <name>FAD</name>
        <dbReference type="ChEBI" id="CHEBI:57692"/>
    </cofactor>
</comment>
<feature type="domain" description="FAD-binding PCMH-type" evidence="8">
    <location>
        <begin position="94"/>
        <end position="276"/>
    </location>
</feature>
<keyword evidence="10" id="KW-1185">Reference proteome</keyword>
<evidence type="ECO:0000313" key="10">
    <source>
        <dbReference type="Proteomes" id="UP000308488"/>
    </source>
</evidence>
<dbReference type="GO" id="GO:0008609">
    <property type="term" value="F:alkylglycerone-phosphate synthase activity"/>
    <property type="evidence" value="ECO:0007669"/>
    <property type="project" value="InterPro"/>
</dbReference>
<dbReference type="InterPro" id="IPR025650">
    <property type="entry name" value="Alkyl-DHAP_Synthase"/>
</dbReference>
<dbReference type="SUPFAM" id="SSF56176">
    <property type="entry name" value="FAD-binding/transporter-associated domain-like"/>
    <property type="match status" value="1"/>
</dbReference>